<dbReference type="PANTHER" id="PTHR23416:SF78">
    <property type="entry name" value="LIPOPOLYSACCHARIDE BIOSYNTHESIS O-ACETYL TRANSFERASE WBBJ-RELATED"/>
    <property type="match status" value="1"/>
</dbReference>
<dbReference type="SUPFAM" id="SSF51161">
    <property type="entry name" value="Trimeric LpxA-like enzymes"/>
    <property type="match status" value="1"/>
</dbReference>
<dbReference type="Gene3D" id="2.160.10.10">
    <property type="entry name" value="Hexapeptide repeat proteins"/>
    <property type="match status" value="1"/>
</dbReference>
<dbReference type="InterPro" id="IPR011004">
    <property type="entry name" value="Trimer_LpxA-like_sf"/>
</dbReference>
<dbReference type="CDD" id="cd04647">
    <property type="entry name" value="LbH_MAT_like"/>
    <property type="match status" value="1"/>
</dbReference>
<dbReference type="OrthoDB" id="2643438at2"/>
<dbReference type="PANTHER" id="PTHR23416">
    <property type="entry name" value="SIALIC ACID SYNTHASE-RELATED"/>
    <property type="match status" value="1"/>
</dbReference>
<feature type="region of interest" description="Disordered" evidence="1">
    <location>
        <begin position="175"/>
        <end position="198"/>
    </location>
</feature>
<keyword evidence="3" id="KW-1185">Reference proteome</keyword>
<gene>
    <name evidence="2" type="ORF">FLP23_09685</name>
</gene>
<keyword evidence="2" id="KW-0808">Transferase</keyword>
<proteinExistence type="predicted"/>
<evidence type="ECO:0000313" key="3">
    <source>
        <dbReference type="Proteomes" id="UP000322159"/>
    </source>
</evidence>
<evidence type="ECO:0000313" key="2">
    <source>
        <dbReference type="EMBL" id="QEO10252.1"/>
    </source>
</evidence>
<dbReference type="InterPro" id="IPR001451">
    <property type="entry name" value="Hexapep"/>
</dbReference>
<sequence>MVSKSSGLMRSLLDVRTYLHGLRLAHFSSYAHVRQLRRLHRGAAVSFAPNVSFRNAERITIGEGSHIGEFSIIWAGNSTGRITFGRKCLLAPHVTITASNYGVDRGTPVMDQPKVEKDITIGDDVWLGANVVVVAGVTIGDGAIAGAGAVITRDVPPFAIVGGVPAKVIGWRPEAGAPERERAPHDRAELVAAGEEAS</sequence>
<dbReference type="Pfam" id="PF00132">
    <property type="entry name" value="Hexapep"/>
    <property type="match status" value="1"/>
</dbReference>
<accession>A0A5C1YBI2</accession>
<organism evidence="2 3">
    <name type="scientific">Protaetiibacter larvae</name>
    <dbReference type="NCBI Taxonomy" id="2592654"/>
    <lineage>
        <taxon>Bacteria</taxon>
        <taxon>Bacillati</taxon>
        <taxon>Actinomycetota</taxon>
        <taxon>Actinomycetes</taxon>
        <taxon>Micrococcales</taxon>
        <taxon>Microbacteriaceae</taxon>
        <taxon>Protaetiibacter</taxon>
    </lineage>
</organism>
<keyword evidence="2" id="KW-0012">Acyltransferase</keyword>
<dbReference type="KEGG" id="lyk:FLP23_09685"/>
<dbReference type="AlphaFoldDB" id="A0A5C1YBI2"/>
<reference evidence="2 3" key="1">
    <citation type="submission" date="2019-09" db="EMBL/GenBank/DDBJ databases">
        <title>Genome sequencing of strain KACC 19322.</title>
        <authorList>
            <person name="Heo J."/>
            <person name="Kim S.-J."/>
            <person name="Kim J.-S."/>
            <person name="Hong S.-B."/>
            <person name="Kwon S.-W."/>
        </authorList>
    </citation>
    <scope>NUCLEOTIDE SEQUENCE [LARGE SCALE GENOMIC DNA]</scope>
    <source>
        <strain evidence="2 3">KACC 19322</strain>
    </source>
</reference>
<dbReference type="GO" id="GO:0016746">
    <property type="term" value="F:acyltransferase activity"/>
    <property type="evidence" value="ECO:0007669"/>
    <property type="project" value="UniProtKB-KW"/>
</dbReference>
<protein>
    <submittedName>
        <fullName evidence="2">Acyltransferase</fullName>
    </submittedName>
</protein>
<dbReference type="EMBL" id="CP043504">
    <property type="protein sequence ID" value="QEO10252.1"/>
    <property type="molecule type" value="Genomic_DNA"/>
</dbReference>
<dbReference type="Proteomes" id="UP000322159">
    <property type="component" value="Chromosome"/>
</dbReference>
<feature type="compositionally biased region" description="Basic and acidic residues" evidence="1">
    <location>
        <begin position="177"/>
        <end position="189"/>
    </location>
</feature>
<dbReference type="InterPro" id="IPR051159">
    <property type="entry name" value="Hexapeptide_acetyltransf"/>
</dbReference>
<evidence type="ECO:0000256" key="1">
    <source>
        <dbReference type="SAM" id="MobiDB-lite"/>
    </source>
</evidence>
<name>A0A5C1YBI2_9MICO</name>